<dbReference type="EMBL" id="KZ826343">
    <property type="protein sequence ID" value="PYI07195.1"/>
    <property type="molecule type" value="Genomic_DNA"/>
</dbReference>
<dbReference type="VEuPathDB" id="FungiDB:BO78DRAFT_367042"/>
<name>A0A319EHQ0_ASPSB</name>
<protein>
    <submittedName>
        <fullName evidence="2">HET-domain-containing protein</fullName>
    </submittedName>
</protein>
<feature type="domain" description="Heterokaryon incompatibility" evidence="1">
    <location>
        <begin position="241"/>
        <end position="387"/>
    </location>
</feature>
<dbReference type="PANTHER" id="PTHR33112:SF12">
    <property type="entry name" value="HETEROKARYON INCOMPATIBILITY DOMAIN-CONTAINING PROTEIN"/>
    <property type="match status" value="1"/>
</dbReference>
<dbReference type="OrthoDB" id="2958217at2759"/>
<dbReference type="AlphaFoldDB" id="A0A319EHQ0"/>
<proteinExistence type="predicted"/>
<gene>
    <name evidence="2" type="ORF">BO78DRAFT_367042</name>
</gene>
<sequence>MGENVDGTEPDRHAVVESCSFCSCIVSYQFYECYWHESDLDKEIQHFFFHQQCTDCADLSKKESLCEFCEHLRLGHLVRCGMYGDWLKRRFNIDDPEGASWGITVSFGKLQDIRQRAEHCESCCIILQTMKSEHCKLDDSFYFRLHPLDRSDEFDFYIDCKGDRLAGVLRSLNLAERFDLQRLQPPLRVDWLQVRAWLEGCNKEHGAECNPGSLQSAPPGFRLIDTEKGFVVVAPPHPCTYAALSYVWGVTADSYVRATKSTMEELETEGYLFNHPLPATIQDAICACSHLKIRYLWVDRLCIVQDDEATKDAQINAMGAIYRHSSLTLVDLEGLDMNHGLPGVTEDRYTVPTIYQTQGMCLRTVQTSYDNLVRRSKWCSRGWTFQEAMFSPKMLLFTNTGVFYECPGYDEAFQEDRFVLERREGRRFCFSAFDYGDLLSEFTGRTLTFDSDILKAISGILHWRYGSEHYFGIPFCEFPRGMLWYPSSERNVARTQEAGSMFPSWSWSSVIGKVQLPYLWYHPILSGVWVIPSTGIEKAPVHIIRPHTERREWDEAAIIRGLEVVLAWKKGCFLGRLPPMLNVNTTWRQYSDMIRSKWASLDHLIEEALGLNEIDFDRMFPSFAQGTLHPGSLLTHTQSVRVQGIELLEKEKAELHTTSGNLAIERDFIDMNWEWLSDNFSKNPDLCFDVLALSFMDEQNYSFIGSAPQNMQKYWYDSDGDTLRWDLHDPKSDFVTFKANVMVVETKDGVSRRIGIAKCYLQAWVSVSPEIRSFILV</sequence>
<keyword evidence="3" id="KW-1185">Reference proteome</keyword>
<dbReference type="STRING" id="1448318.A0A319EHQ0"/>
<dbReference type="Proteomes" id="UP000248423">
    <property type="component" value="Unassembled WGS sequence"/>
</dbReference>
<dbReference type="PANTHER" id="PTHR33112">
    <property type="entry name" value="DOMAIN PROTEIN, PUTATIVE-RELATED"/>
    <property type="match status" value="1"/>
</dbReference>
<dbReference type="InterPro" id="IPR010730">
    <property type="entry name" value="HET"/>
</dbReference>
<organism evidence="2 3">
    <name type="scientific">Aspergillus sclerotiicarbonarius (strain CBS 121057 / IBT 28362)</name>
    <dbReference type="NCBI Taxonomy" id="1448318"/>
    <lineage>
        <taxon>Eukaryota</taxon>
        <taxon>Fungi</taxon>
        <taxon>Dikarya</taxon>
        <taxon>Ascomycota</taxon>
        <taxon>Pezizomycotina</taxon>
        <taxon>Eurotiomycetes</taxon>
        <taxon>Eurotiomycetidae</taxon>
        <taxon>Eurotiales</taxon>
        <taxon>Aspergillaceae</taxon>
        <taxon>Aspergillus</taxon>
        <taxon>Aspergillus subgen. Circumdati</taxon>
    </lineage>
</organism>
<reference evidence="2 3" key="1">
    <citation type="submission" date="2018-02" db="EMBL/GenBank/DDBJ databases">
        <title>The genomes of Aspergillus section Nigri reveals drivers in fungal speciation.</title>
        <authorList>
            <consortium name="DOE Joint Genome Institute"/>
            <person name="Vesth T.C."/>
            <person name="Nybo J."/>
            <person name="Theobald S."/>
            <person name="Brandl J."/>
            <person name="Frisvad J.C."/>
            <person name="Nielsen K.F."/>
            <person name="Lyhne E.K."/>
            <person name="Kogle M.E."/>
            <person name="Kuo A."/>
            <person name="Riley R."/>
            <person name="Clum A."/>
            <person name="Nolan M."/>
            <person name="Lipzen A."/>
            <person name="Salamov A."/>
            <person name="Henrissat B."/>
            <person name="Wiebenga A."/>
            <person name="De vries R.P."/>
            <person name="Grigoriev I.V."/>
            <person name="Mortensen U.H."/>
            <person name="Andersen M.R."/>
            <person name="Baker S.E."/>
        </authorList>
    </citation>
    <scope>NUCLEOTIDE SEQUENCE [LARGE SCALE GENOMIC DNA]</scope>
    <source>
        <strain evidence="2 3">CBS 121057</strain>
    </source>
</reference>
<evidence type="ECO:0000259" key="1">
    <source>
        <dbReference type="Pfam" id="PF06985"/>
    </source>
</evidence>
<evidence type="ECO:0000313" key="3">
    <source>
        <dbReference type="Proteomes" id="UP000248423"/>
    </source>
</evidence>
<accession>A0A319EHQ0</accession>
<evidence type="ECO:0000313" key="2">
    <source>
        <dbReference type="EMBL" id="PYI07195.1"/>
    </source>
</evidence>
<dbReference type="Pfam" id="PF06985">
    <property type="entry name" value="HET"/>
    <property type="match status" value="1"/>
</dbReference>